<dbReference type="EMBL" id="ABEU02000014">
    <property type="protein sequence ID" value="PNR41117.1"/>
    <property type="molecule type" value="Genomic_DNA"/>
</dbReference>
<evidence type="ECO:0000313" key="2">
    <source>
        <dbReference type="EnsemblPlants" id="PAC:32960443.CDS.1"/>
    </source>
</evidence>
<gene>
    <name evidence="1" type="ORF">PHYPA_018520</name>
</gene>
<dbReference type="Proteomes" id="UP000006727">
    <property type="component" value="Chromosome 14"/>
</dbReference>
<dbReference type="Gramene" id="Pp3c14_14481V3.1">
    <property type="protein sequence ID" value="PAC:32960443.CDS.1"/>
    <property type="gene ID" value="Pp3c14_14481"/>
</dbReference>
<reference evidence="1 3" key="1">
    <citation type="journal article" date="2008" name="Science">
        <title>The Physcomitrella genome reveals evolutionary insights into the conquest of land by plants.</title>
        <authorList>
            <person name="Rensing S."/>
            <person name="Lang D."/>
            <person name="Zimmer A."/>
            <person name="Terry A."/>
            <person name="Salamov A."/>
            <person name="Shapiro H."/>
            <person name="Nishiyama T."/>
            <person name="Perroud P.-F."/>
            <person name="Lindquist E."/>
            <person name="Kamisugi Y."/>
            <person name="Tanahashi T."/>
            <person name="Sakakibara K."/>
            <person name="Fujita T."/>
            <person name="Oishi K."/>
            <person name="Shin-I T."/>
            <person name="Kuroki Y."/>
            <person name="Toyoda A."/>
            <person name="Suzuki Y."/>
            <person name="Hashimoto A."/>
            <person name="Yamaguchi K."/>
            <person name="Sugano A."/>
            <person name="Kohara Y."/>
            <person name="Fujiyama A."/>
            <person name="Anterola A."/>
            <person name="Aoki S."/>
            <person name="Ashton N."/>
            <person name="Barbazuk W.B."/>
            <person name="Barker E."/>
            <person name="Bennetzen J."/>
            <person name="Bezanilla M."/>
            <person name="Blankenship R."/>
            <person name="Cho S.H."/>
            <person name="Dutcher S."/>
            <person name="Estelle M."/>
            <person name="Fawcett J.A."/>
            <person name="Gundlach H."/>
            <person name="Hanada K."/>
            <person name="Heyl A."/>
            <person name="Hicks K.A."/>
            <person name="Hugh J."/>
            <person name="Lohr M."/>
            <person name="Mayer K."/>
            <person name="Melkozernov A."/>
            <person name="Murata T."/>
            <person name="Nelson D."/>
            <person name="Pils B."/>
            <person name="Prigge M."/>
            <person name="Reiss B."/>
            <person name="Renner T."/>
            <person name="Rombauts S."/>
            <person name="Rushton P."/>
            <person name="Sanderfoot A."/>
            <person name="Schween G."/>
            <person name="Shiu S.-H."/>
            <person name="Stueber K."/>
            <person name="Theodoulou F.L."/>
            <person name="Tu H."/>
            <person name="Van de Peer Y."/>
            <person name="Verrier P.J."/>
            <person name="Waters E."/>
            <person name="Wood A."/>
            <person name="Yang L."/>
            <person name="Cove D."/>
            <person name="Cuming A."/>
            <person name="Hasebe M."/>
            <person name="Lucas S."/>
            <person name="Mishler D.B."/>
            <person name="Reski R."/>
            <person name="Grigoriev I."/>
            <person name="Quatrano R.S."/>
            <person name="Boore J.L."/>
        </authorList>
    </citation>
    <scope>NUCLEOTIDE SEQUENCE [LARGE SCALE GENOMIC DNA]</scope>
    <source>
        <strain evidence="2 3">cv. Gransden 2004</strain>
    </source>
</reference>
<protein>
    <submittedName>
        <fullName evidence="1 2">Uncharacterized protein</fullName>
    </submittedName>
</protein>
<name>A0A2K1JHT2_PHYPA</name>
<dbReference type="EnsemblPlants" id="Pp3c14_14481V3.1">
    <property type="protein sequence ID" value="PAC:32960443.CDS.1"/>
    <property type="gene ID" value="Pp3c14_14481"/>
</dbReference>
<keyword evidence="3" id="KW-1185">Reference proteome</keyword>
<proteinExistence type="predicted"/>
<sequence>MNANKCSEKSLCLQHHYIQIVEEVDKVQTQSTQNAPHTTGSFASMHVASATFSSFRCLHDFRNCMSYCKDCKGEDACNPQFVMGFSKEFSIHFCNSFNMYVLVCH</sequence>
<evidence type="ECO:0000313" key="1">
    <source>
        <dbReference type="EMBL" id="PNR41117.1"/>
    </source>
</evidence>
<dbReference type="InParanoid" id="A0A2K1JHT2"/>
<accession>A0A2K1JHT2</accession>
<reference evidence="2" key="3">
    <citation type="submission" date="2020-12" db="UniProtKB">
        <authorList>
            <consortium name="EnsemblPlants"/>
        </authorList>
    </citation>
    <scope>IDENTIFICATION</scope>
</reference>
<reference evidence="1 3" key="2">
    <citation type="journal article" date="2018" name="Plant J.">
        <title>The Physcomitrella patens chromosome-scale assembly reveals moss genome structure and evolution.</title>
        <authorList>
            <person name="Lang D."/>
            <person name="Ullrich K.K."/>
            <person name="Murat F."/>
            <person name="Fuchs J."/>
            <person name="Jenkins J."/>
            <person name="Haas F.B."/>
            <person name="Piednoel M."/>
            <person name="Gundlach H."/>
            <person name="Van Bel M."/>
            <person name="Meyberg R."/>
            <person name="Vives C."/>
            <person name="Morata J."/>
            <person name="Symeonidi A."/>
            <person name="Hiss M."/>
            <person name="Muchero W."/>
            <person name="Kamisugi Y."/>
            <person name="Saleh O."/>
            <person name="Blanc G."/>
            <person name="Decker E.L."/>
            <person name="van Gessel N."/>
            <person name="Grimwood J."/>
            <person name="Hayes R.D."/>
            <person name="Graham S.W."/>
            <person name="Gunter L.E."/>
            <person name="McDaniel S.F."/>
            <person name="Hoernstein S.N.W."/>
            <person name="Larsson A."/>
            <person name="Li F.W."/>
            <person name="Perroud P.F."/>
            <person name="Phillips J."/>
            <person name="Ranjan P."/>
            <person name="Rokshar D.S."/>
            <person name="Rothfels C.J."/>
            <person name="Schneider L."/>
            <person name="Shu S."/>
            <person name="Stevenson D.W."/>
            <person name="Thummler F."/>
            <person name="Tillich M."/>
            <person name="Villarreal Aguilar J.C."/>
            <person name="Widiez T."/>
            <person name="Wong G.K."/>
            <person name="Wymore A."/>
            <person name="Zhang Y."/>
            <person name="Zimmer A.D."/>
            <person name="Quatrano R.S."/>
            <person name="Mayer K.F.X."/>
            <person name="Goodstein D."/>
            <person name="Casacuberta J.M."/>
            <person name="Vandepoele K."/>
            <person name="Reski R."/>
            <person name="Cuming A.C."/>
            <person name="Tuskan G.A."/>
            <person name="Maumus F."/>
            <person name="Salse J."/>
            <person name="Schmutz J."/>
            <person name="Rensing S.A."/>
        </authorList>
    </citation>
    <scope>NUCLEOTIDE SEQUENCE [LARGE SCALE GENOMIC DNA]</scope>
    <source>
        <strain evidence="2 3">cv. Gransden 2004</strain>
    </source>
</reference>
<organism evidence="1">
    <name type="scientific">Physcomitrium patens</name>
    <name type="common">Spreading-leaved earth moss</name>
    <name type="synonym">Physcomitrella patens</name>
    <dbReference type="NCBI Taxonomy" id="3218"/>
    <lineage>
        <taxon>Eukaryota</taxon>
        <taxon>Viridiplantae</taxon>
        <taxon>Streptophyta</taxon>
        <taxon>Embryophyta</taxon>
        <taxon>Bryophyta</taxon>
        <taxon>Bryophytina</taxon>
        <taxon>Bryopsida</taxon>
        <taxon>Funariidae</taxon>
        <taxon>Funariales</taxon>
        <taxon>Funariaceae</taxon>
        <taxon>Physcomitrium</taxon>
    </lineage>
</organism>
<evidence type="ECO:0000313" key="3">
    <source>
        <dbReference type="Proteomes" id="UP000006727"/>
    </source>
</evidence>
<dbReference type="AlphaFoldDB" id="A0A2K1JHT2"/>